<proteinExistence type="inferred from homology"/>
<dbReference type="GO" id="GO:0046872">
    <property type="term" value="F:metal ion binding"/>
    <property type="evidence" value="ECO:0007669"/>
    <property type="project" value="UniProtKB-KW"/>
</dbReference>
<evidence type="ECO:0000256" key="1">
    <source>
        <dbReference type="ARBA" id="ARBA00005806"/>
    </source>
</evidence>
<dbReference type="GO" id="GO:0016829">
    <property type="term" value="F:lyase activity"/>
    <property type="evidence" value="ECO:0007669"/>
    <property type="project" value="UniProtKB-KW"/>
</dbReference>
<comment type="caution">
    <text evidence="5">The sequence shown here is derived from an EMBL/GenBank/DDBJ whole genome shotgun (WGS) entry which is preliminary data.</text>
</comment>
<evidence type="ECO:0000256" key="3">
    <source>
        <dbReference type="ARBA" id="ARBA00023004"/>
    </source>
</evidence>
<keyword evidence="3" id="KW-0408">Iron</keyword>
<evidence type="ECO:0000313" key="5">
    <source>
        <dbReference type="EMBL" id="MPN32596.1"/>
    </source>
</evidence>
<protein>
    <submittedName>
        <fullName evidence="5">(R)-2-hydroxyisocaproyl-CoA dehydratase beta subunit</fullName>
        <ecNumber evidence="5">4.2.1.157</ecNumber>
    </submittedName>
</protein>
<dbReference type="EMBL" id="VSSQ01084683">
    <property type="protein sequence ID" value="MPN32596.1"/>
    <property type="molecule type" value="Genomic_DNA"/>
</dbReference>
<dbReference type="InterPro" id="IPR010327">
    <property type="entry name" value="FldB/FldC_alpha/beta"/>
</dbReference>
<keyword evidence="2" id="KW-0479">Metal-binding</keyword>
<name>A0A645H295_9ZZZZ</name>
<comment type="similarity">
    <text evidence="1">Belongs to the FldB/FldC dehydratase alpha/beta subunit family.</text>
</comment>
<dbReference type="AlphaFoldDB" id="A0A645H295"/>
<organism evidence="5">
    <name type="scientific">bioreactor metagenome</name>
    <dbReference type="NCBI Taxonomy" id="1076179"/>
    <lineage>
        <taxon>unclassified sequences</taxon>
        <taxon>metagenomes</taxon>
        <taxon>ecological metagenomes</taxon>
    </lineage>
</organism>
<dbReference type="EC" id="4.2.1.157" evidence="5"/>
<evidence type="ECO:0000256" key="2">
    <source>
        <dbReference type="ARBA" id="ARBA00022723"/>
    </source>
</evidence>
<sequence>MLEPLGVVDIMAENGYCIAADDLANASRQFRNEAPRSGSALERMAGRFAAMSGDPLLYEAHKSRAAKLIALVKATNANGIVIAMQKFCDPEEFDYPIIKPQIEQASIPMLYIELEQGAQGVENLRTRIQSFAEMFQ</sequence>
<dbReference type="Gene3D" id="3.40.50.11900">
    <property type="match status" value="1"/>
</dbReference>
<accession>A0A645H295</accession>
<gene>
    <name evidence="5" type="primary">hadC_7</name>
    <name evidence="5" type="ORF">SDC9_180076</name>
</gene>
<reference evidence="5" key="1">
    <citation type="submission" date="2019-08" db="EMBL/GenBank/DDBJ databases">
        <authorList>
            <person name="Kucharzyk K."/>
            <person name="Murdoch R.W."/>
            <person name="Higgins S."/>
            <person name="Loffler F."/>
        </authorList>
    </citation>
    <scope>NUCLEOTIDE SEQUENCE</scope>
</reference>
<dbReference type="PANTHER" id="PTHR30548">
    <property type="entry name" value="2-HYDROXYGLUTARYL-COA DEHYDRATASE, D-COMPONENT-RELATED"/>
    <property type="match status" value="1"/>
</dbReference>
<keyword evidence="5" id="KW-0456">Lyase</keyword>
<dbReference type="GO" id="GO:0051536">
    <property type="term" value="F:iron-sulfur cluster binding"/>
    <property type="evidence" value="ECO:0007669"/>
    <property type="project" value="UniProtKB-KW"/>
</dbReference>
<keyword evidence="4" id="KW-0411">Iron-sulfur</keyword>
<dbReference type="PANTHER" id="PTHR30548:SF5">
    <property type="entry name" value="SUBUNIT OF OXYGEN-SENSITIVE 2-HYDROXYISOCAPROYL-COA DEHYDRATASE"/>
    <property type="match status" value="1"/>
</dbReference>
<evidence type="ECO:0000256" key="4">
    <source>
        <dbReference type="ARBA" id="ARBA00023014"/>
    </source>
</evidence>
<dbReference type="Pfam" id="PF06050">
    <property type="entry name" value="HGD-D"/>
    <property type="match status" value="1"/>
</dbReference>